<keyword evidence="11" id="KW-1185">Reference proteome</keyword>
<evidence type="ECO:0000256" key="3">
    <source>
        <dbReference type="ARBA" id="ARBA00022475"/>
    </source>
</evidence>
<feature type="transmembrane region" description="Helical" evidence="8">
    <location>
        <begin position="26"/>
        <end position="44"/>
    </location>
</feature>
<keyword evidence="5 8" id="KW-1133">Transmembrane helix</keyword>
<dbReference type="InterPro" id="IPR036259">
    <property type="entry name" value="MFS_trans_sf"/>
</dbReference>
<evidence type="ECO:0000313" key="11">
    <source>
        <dbReference type="Proteomes" id="UP000680638"/>
    </source>
</evidence>
<feature type="transmembrane region" description="Helical" evidence="8">
    <location>
        <begin position="281"/>
        <end position="302"/>
    </location>
</feature>
<gene>
    <name evidence="10" type="ORF">J21TS3_06430</name>
</gene>
<comment type="caution">
    <text evidence="10">The sequence shown here is derived from an EMBL/GenBank/DDBJ whole genome shotgun (WGS) entry which is preliminary data.</text>
</comment>
<dbReference type="InterPro" id="IPR004638">
    <property type="entry name" value="EmrB-like"/>
</dbReference>
<evidence type="ECO:0000259" key="9">
    <source>
        <dbReference type="PROSITE" id="PS50850"/>
    </source>
</evidence>
<protein>
    <submittedName>
        <fullName evidence="10">MFS transporter</fullName>
    </submittedName>
</protein>
<evidence type="ECO:0000256" key="6">
    <source>
        <dbReference type="ARBA" id="ARBA00023136"/>
    </source>
</evidence>
<comment type="subcellular location">
    <subcellularLocation>
        <location evidence="1">Cell membrane</location>
        <topology evidence="1">Multi-pass membrane protein</topology>
    </subcellularLocation>
</comment>
<feature type="transmembrane region" description="Helical" evidence="8">
    <location>
        <begin position="377"/>
        <end position="398"/>
    </location>
</feature>
<accession>A0ABQ4LRF5</accession>
<feature type="transmembrane region" description="Helical" evidence="8">
    <location>
        <begin position="208"/>
        <end position="225"/>
    </location>
</feature>
<feature type="transmembrane region" description="Helical" evidence="8">
    <location>
        <begin position="449"/>
        <end position="469"/>
    </location>
</feature>
<dbReference type="NCBIfam" id="TIGR00711">
    <property type="entry name" value="efflux_EmrB"/>
    <property type="match status" value="1"/>
</dbReference>
<dbReference type="Gene3D" id="1.20.1720.10">
    <property type="entry name" value="Multidrug resistance protein D"/>
    <property type="match status" value="1"/>
</dbReference>
<dbReference type="InterPro" id="IPR020846">
    <property type="entry name" value="MFS_dom"/>
</dbReference>
<feature type="transmembrane region" description="Helical" evidence="8">
    <location>
        <begin position="114"/>
        <end position="136"/>
    </location>
</feature>
<feature type="transmembrane region" description="Helical" evidence="8">
    <location>
        <begin position="142"/>
        <end position="163"/>
    </location>
</feature>
<dbReference type="InterPro" id="IPR011701">
    <property type="entry name" value="MFS"/>
</dbReference>
<evidence type="ECO:0000256" key="8">
    <source>
        <dbReference type="SAM" id="Phobius"/>
    </source>
</evidence>
<keyword evidence="4 8" id="KW-0812">Transmembrane</keyword>
<feature type="domain" description="Major facilitator superfamily (MFS) profile" evidence="9">
    <location>
        <begin position="1"/>
        <end position="474"/>
    </location>
</feature>
<feature type="transmembrane region" description="Helical" evidence="8">
    <location>
        <begin position="56"/>
        <end position="75"/>
    </location>
</feature>
<dbReference type="PANTHER" id="PTHR23501">
    <property type="entry name" value="MAJOR FACILITATOR SUPERFAMILY"/>
    <property type="match status" value="1"/>
</dbReference>
<feature type="transmembrane region" description="Helical" evidence="8">
    <location>
        <begin position="309"/>
        <end position="328"/>
    </location>
</feature>
<dbReference type="PANTHER" id="PTHR23501:SF170">
    <property type="entry name" value="MULTIDRUG RESISTANCE PROTEIN 3"/>
    <property type="match status" value="1"/>
</dbReference>
<reference evidence="10 11" key="1">
    <citation type="submission" date="2021-03" db="EMBL/GenBank/DDBJ databases">
        <title>Antimicrobial resistance genes in bacteria isolated from Japanese honey, and their potential for conferring macrolide and lincosamide resistance in the American foulbrood pathogen Paenibacillus larvae.</title>
        <authorList>
            <person name="Okamoto M."/>
            <person name="Kumagai M."/>
            <person name="Kanamori H."/>
            <person name="Takamatsu D."/>
        </authorList>
    </citation>
    <scope>NUCLEOTIDE SEQUENCE [LARGE SCALE GENOMIC DNA]</scope>
    <source>
        <strain evidence="10 11">J21TS3</strain>
    </source>
</reference>
<dbReference type="PROSITE" id="PS50850">
    <property type="entry name" value="MFS"/>
    <property type="match status" value="1"/>
</dbReference>
<sequence length="502" mass="53015">MASMDNSIVATAMGSIVGEIGGMDKFVWVTSAYMVAEMAGMPIFGKLSDMYGRKRFFVFGIILFMIGSALCGTAQSITQLALYRAVQGIGGGALVPIAFTIMYDAVPLEKRGKLGGLFGAVFGISSIFGPLVGAYITEYIAWQWNFYINLPLGLAALLMIALCYKESHEHSKQPIDWAGAFTFLGAVVCLMFALELGGKQLAWNSPEMLSLLGGFVLLSAAFLFVETKAKEPIITFGLFKNRIYTSGILTGFFSGAAFIAASVYIPIFIQGVLGGSATSSGMVLLPMMVSSVITATLGGSLMNRISYRSIMVSSLLVLTAGTALLTTLGPDSSRLQVTFYMILVGLGIGASFSVLSNACIHGLSYRQRGSASSTFNFLRSLGMTLGITTFGMIQTHAFSAKMGQMFGGGAQVPDALSVNDPHVLLSEQTRAGIPAALLDSVSEALSSSIAATFGWALLPVLLACAASLLMGKAKLDASAAPEVQAEPDRKEEKKDYGYSTVS</sequence>
<feature type="transmembrane region" description="Helical" evidence="8">
    <location>
        <begin position="175"/>
        <end position="196"/>
    </location>
</feature>
<evidence type="ECO:0000256" key="5">
    <source>
        <dbReference type="ARBA" id="ARBA00022989"/>
    </source>
</evidence>
<dbReference type="EMBL" id="BORW01000002">
    <property type="protein sequence ID" value="GIO65822.1"/>
    <property type="molecule type" value="Genomic_DNA"/>
</dbReference>
<organism evidence="10 11">
    <name type="scientific">Paenibacillus cookii</name>
    <dbReference type="NCBI Taxonomy" id="157839"/>
    <lineage>
        <taxon>Bacteria</taxon>
        <taxon>Bacillati</taxon>
        <taxon>Bacillota</taxon>
        <taxon>Bacilli</taxon>
        <taxon>Bacillales</taxon>
        <taxon>Paenibacillaceae</taxon>
        <taxon>Paenibacillus</taxon>
    </lineage>
</organism>
<keyword evidence="2" id="KW-0813">Transport</keyword>
<feature type="transmembrane region" description="Helical" evidence="8">
    <location>
        <begin position="81"/>
        <end position="102"/>
    </location>
</feature>
<feature type="transmembrane region" description="Helical" evidence="8">
    <location>
        <begin position="246"/>
        <end position="269"/>
    </location>
</feature>
<feature type="transmembrane region" description="Helical" evidence="8">
    <location>
        <begin position="340"/>
        <end position="365"/>
    </location>
</feature>
<feature type="region of interest" description="Disordered" evidence="7">
    <location>
        <begin position="478"/>
        <end position="502"/>
    </location>
</feature>
<evidence type="ECO:0000256" key="4">
    <source>
        <dbReference type="ARBA" id="ARBA00022692"/>
    </source>
</evidence>
<keyword evidence="6 8" id="KW-0472">Membrane</keyword>
<dbReference type="SUPFAM" id="SSF103473">
    <property type="entry name" value="MFS general substrate transporter"/>
    <property type="match status" value="1"/>
</dbReference>
<proteinExistence type="predicted"/>
<evidence type="ECO:0000313" key="10">
    <source>
        <dbReference type="EMBL" id="GIO65822.1"/>
    </source>
</evidence>
<evidence type="ECO:0000256" key="2">
    <source>
        <dbReference type="ARBA" id="ARBA00022448"/>
    </source>
</evidence>
<name>A0ABQ4LRF5_9BACL</name>
<dbReference type="PRINTS" id="PR01036">
    <property type="entry name" value="TCRTETB"/>
</dbReference>
<evidence type="ECO:0000256" key="7">
    <source>
        <dbReference type="SAM" id="MobiDB-lite"/>
    </source>
</evidence>
<feature type="compositionally biased region" description="Basic and acidic residues" evidence="7">
    <location>
        <begin position="486"/>
        <end position="496"/>
    </location>
</feature>
<keyword evidence="3" id="KW-1003">Cell membrane</keyword>
<dbReference type="Pfam" id="PF07690">
    <property type="entry name" value="MFS_1"/>
    <property type="match status" value="1"/>
</dbReference>
<dbReference type="Proteomes" id="UP000680638">
    <property type="component" value="Unassembled WGS sequence"/>
</dbReference>
<dbReference type="Gene3D" id="1.20.1250.20">
    <property type="entry name" value="MFS general substrate transporter like domains"/>
    <property type="match status" value="1"/>
</dbReference>
<dbReference type="CDD" id="cd17502">
    <property type="entry name" value="MFS_Azr1_MDR_like"/>
    <property type="match status" value="1"/>
</dbReference>
<evidence type="ECO:0000256" key="1">
    <source>
        <dbReference type="ARBA" id="ARBA00004651"/>
    </source>
</evidence>